<keyword evidence="4 8" id="KW-0812">Transmembrane</keyword>
<evidence type="ECO:0000256" key="7">
    <source>
        <dbReference type="ARBA" id="ARBA00023136"/>
    </source>
</evidence>
<dbReference type="InterPro" id="IPR006153">
    <property type="entry name" value="Cation/H_exchanger_TM"/>
</dbReference>
<feature type="transmembrane region" description="Helical" evidence="8">
    <location>
        <begin position="247"/>
        <end position="267"/>
    </location>
</feature>
<dbReference type="RefSeq" id="WP_170195700.1">
    <property type="nucleotide sequence ID" value="NZ_JABBNB010000020.1"/>
</dbReference>
<comment type="caution">
    <text evidence="10">The sequence shown here is derived from an EMBL/GenBank/DDBJ whole genome shotgun (WGS) entry which is preliminary data.</text>
</comment>
<dbReference type="Proteomes" id="UP000550729">
    <property type="component" value="Unassembled WGS sequence"/>
</dbReference>
<feature type="transmembrane region" description="Helical" evidence="8">
    <location>
        <begin position="337"/>
        <end position="359"/>
    </location>
</feature>
<dbReference type="GO" id="GO:1902600">
    <property type="term" value="P:proton transmembrane transport"/>
    <property type="evidence" value="ECO:0007669"/>
    <property type="project" value="InterPro"/>
</dbReference>
<keyword evidence="7 8" id="KW-0472">Membrane</keyword>
<dbReference type="GO" id="GO:0005886">
    <property type="term" value="C:plasma membrane"/>
    <property type="evidence" value="ECO:0007669"/>
    <property type="project" value="UniProtKB-SubCell"/>
</dbReference>
<feature type="transmembrane region" description="Helical" evidence="8">
    <location>
        <begin position="302"/>
        <end position="325"/>
    </location>
</feature>
<evidence type="ECO:0000256" key="3">
    <source>
        <dbReference type="ARBA" id="ARBA00022449"/>
    </source>
</evidence>
<keyword evidence="5 8" id="KW-1133">Transmembrane helix</keyword>
<feature type="transmembrane region" description="Helical" evidence="8">
    <location>
        <begin position="365"/>
        <end position="389"/>
    </location>
</feature>
<dbReference type="GO" id="GO:0015297">
    <property type="term" value="F:antiporter activity"/>
    <property type="evidence" value="ECO:0007669"/>
    <property type="project" value="UniProtKB-KW"/>
</dbReference>
<name>A0A848KYJ4_9ACTN</name>
<gene>
    <name evidence="10" type="ORF">HH308_18495</name>
</gene>
<keyword evidence="6" id="KW-0406">Ion transport</keyword>
<keyword evidence="2" id="KW-0813">Transport</keyword>
<dbReference type="Pfam" id="PF00999">
    <property type="entry name" value="Na_H_Exchanger"/>
    <property type="match status" value="1"/>
</dbReference>
<sequence length="396" mass="41674">MILLLVTAPALLWAVTEKKLRAYSVTGPILMTALGATIGSLSSDTAEGFNSHTALTVAEIILALLLFTDAIDVRGSLRSHLQPVPVRLLAIALPLSLILVLAVGLMLPFQLSAAAVLAIACIAIPADFSPETSLVRNRLIPERVRSWLAIESGYNDGLVTPLLLASLALSATSPDKGTQVVTAFLDAAPAGVIAVGVGAAVGSLLGLLFRTALRHEWAGSQSIRIGILVVPVFTFAVAVAVHGNGFVAAFVCGIAFRIALGEFDDAADHFRLTEDVTEFVNLLLWLAFGVAAVTLIGNSFSWWPAAVLAIFALTIGRALPVAVALIGTDTSRRDRLFMALMGPRGAASIVFGLIAYNSLPKHDGYPVLVATCFVVLGSLLLHGVAATWLTPRVYRR</sequence>
<dbReference type="PANTHER" id="PTHR32507">
    <property type="entry name" value="NA(+)/H(+) ANTIPORTER 1"/>
    <property type="match status" value="1"/>
</dbReference>
<keyword evidence="11" id="KW-1185">Reference proteome</keyword>
<evidence type="ECO:0000256" key="4">
    <source>
        <dbReference type="ARBA" id="ARBA00022692"/>
    </source>
</evidence>
<comment type="subcellular location">
    <subcellularLocation>
        <location evidence="1">Cell membrane</location>
        <topology evidence="1">Multi-pass membrane protein</topology>
    </subcellularLocation>
</comment>
<protein>
    <submittedName>
        <fullName evidence="10">Sodium:proton antiporter</fullName>
    </submittedName>
</protein>
<keyword evidence="3" id="KW-0050">Antiport</keyword>
<feature type="transmembrane region" description="Helical" evidence="8">
    <location>
        <begin position="49"/>
        <end position="67"/>
    </location>
</feature>
<evidence type="ECO:0000256" key="6">
    <source>
        <dbReference type="ARBA" id="ARBA00023065"/>
    </source>
</evidence>
<evidence type="ECO:0000313" key="11">
    <source>
        <dbReference type="Proteomes" id="UP000550729"/>
    </source>
</evidence>
<evidence type="ECO:0000256" key="5">
    <source>
        <dbReference type="ARBA" id="ARBA00022989"/>
    </source>
</evidence>
<feature type="domain" description="Cation/H+ exchanger transmembrane" evidence="9">
    <location>
        <begin position="17"/>
        <end position="389"/>
    </location>
</feature>
<accession>A0A848KYJ4</accession>
<evidence type="ECO:0000259" key="9">
    <source>
        <dbReference type="Pfam" id="PF00999"/>
    </source>
</evidence>
<feature type="transmembrane region" description="Helical" evidence="8">
    <location>
        <begin position="221"/>
        <end position="241"/>
    </location>
</feature>
<dbReference type="AlphaFoldDB" id="A0A848KYJ4"/>
<dbReference type="PANTHER" id="PTHR32507:SF8">
    <property type="entry name" value="CNH1P"/>
    <property type="match status" value="1"/>
</dbReference>
<evidence type="ECO:0000256" key="8">
    <source>
        <dbReference type="SAM" id="Phobius"/>
    </source>
</evidence>
<reference evidence="10 11" key="1">
    <citation type="submission" date="2020-04" db="EMBL/GenBank/DDBJ databases">
        <title>Gordonia sp. nov. TBRC 11910.</title>
        <authorList>
            <person name="Suriyachadkun C."/>
        </authorList>
    </citation>
    <scope>NUCLEOTIDE SEQUENCE [LARGE SCALE GENOMIC DNA]</scope>
    <source>
        <strain evidence="10 11">TBRC 11910</strain>
    </source>
</reference>
<organism evidence="10 11">
    <name type="scientific">Gordonia asplenii</name>
    <dbReference type="NCBI Taxonomy" id="2725283"/>
    <lineage>
        <taxon>Bacteria</taxon>
        <taxon>Bacillati</taxon>
        <taxon>Actinomycetota</taxon>
        <taxon>Actinomycetes</taxon>
        <taxon>Mycobacteriales</taxon>
        <taxon>Gordoniaceae</taxon>
        <taxon>Gordonia</taxon>
    </lineage>
</organism>
<evidence type="ECO:0000256" key="1">
    <source>
        <dbReference type="ARBA" id="ARBA00004651"/>
    </source>
</evidence>
<feature type="transmembrane region" description="Helical" evidence="8">
    <location>
        <begin position="188"/>
        <end position="209"/>
    </location>
</feature>
<evidence type="ECO:0000256" key="2">
    <source>
        <dbReference type="ARBA" id="ARBA00022448"/>
    </source>
</evidence>
<feature type="transmembrane region" description="Helical" evidence="8">
    <location>
        <begin position="279"/>
        <end position="296"/>
    </location>
</feature>
<evidence type="ECO:0000313" key="10">
    <source>
        <dbReference type="EMBL" id="NMO03207.1"/>
    </source>
</evidence>
<proteinExistence type="predicted"/>
<dbReference type="EMBL" id="JABBNB010000020">
    <property type="protein sequence ID" value="NMO03207.1"/>
    <property type="molecule type" value="Genomic_DNA"/>
</dbReference>
<feature type="transmembrane region" description="Helical" evidence="8">
    <location>
        <begin position="88"/>
        <end position="107"/>
    </location>
</feature>